<reference evidence="3" key="1">
    <citation type="submission" date="2017-02" db="UniProtKB">
        <authorList>
            <consortium name="WormBaseParasite"/>
        </authorList>
    </citation>
    <scope>IDENTIFICATION</scope>
</reference>
<proteinExistence type="predicted"/>
<keyword evidence="2" id="KW-1185">Reference proteome</keyword>
<evidence type="ECO:0000313" key="2">
    <source>
        <dbReference type="Proteomes" id="UP000046392"/>
    </source>
</evidence>
<protein>
    <submittedName>
        <fullName evidence="3">Homeobox domain-containing protein</fullName>
    </submittedName>
</protein>
<organism evidence="2 3">
    <name type="scientific">Strongyloides papillosus</name>
    <name type="common">Intestinal threadworm</name>
    <dbReference type="NCBI Taxonomy" id="174720"/>
    <lineage>
        <taxon>Eukaryota</taxon>
        <taxon>Metazoa</taxon>
        <taxon>Ecdysozoa</taxon>
        <taxon>Nematoda</taxon>
        <taxon>Chromadorea</taxon>
        <taxon>Rhabditida</taxon>
        <taxon>Tylenchina</taxon>
        <taxon>Panagrolaimomorpha</taxon>
        <taxon>Strongyloidoidea</taxon>
        <taxon>Strongyloididae</taxon>
        <taxon>Strongyloides</taxon>
    </lineage>
</organism>
<dbReference type="Proteomes" id="UP000046392">
    <property type="component" value="Unplaced"/>
</dbReference>
<dbReference type="WBParaSite" id="SPAL_0000917000.1">
    <property type="protein sequence ID" value="SPAL_0000917000.1"/>
    <property type="gene ID" value="SPAL_0000917000"/>
</dbReference>
<feature type="compositionally biased region" description="Polar residues" evidence="1">
    <location>
        <begin position="232"/>
        <end position="243"/>
    </location>
</feature>
<name>A0A0N5BTI8_STREA</name>
<dbReference type="AlphaFoldDB" id="A0A0N5BTI8"/>
<evidence type="ECO:0000256" key="1">
    <source>
        <dbReference type="SAM" id="MobiDB-lite"/>
    </source>
</evidence>
<accession>A0A0N5BTI8</accession>
<evidence type="ECO:0000313" key="3">
    <source>
        <dbReference type="WBParaSite" id="SPAL_0000917000.1"/>
    </source>
</evidence>
<feature type="region of interest" description="Disordered" evidence="1">
    <location>
        <begin position="232"/>
        <end position="254"/>
    </location>
</feature>
<sequence>MDAIIVKVTIRPSLDIIGGRASNPFHEKIEEMALDPKILMKDLCRKIMEKMGLEDLADQSQAFIQHSNMEYYPLNIAYPDMNVKIGSACPLVNQKLTVEILVPLRFEDLIKAKEIDIIYRNLFQYLLLKIPDIENQIPDVYFKDEGKGYPSMRYFPLNTLLQMNEEITNAIKLHIGSMSRSPTPTSNGDDNSNLLPAPRMTSISSEIDVRHNDVVGSGIDNNNVGELSVFNGDNSTSQASQGNHEGVSPGTGSKKCRAIRFDKDTELPILERWYKSLEGKTPPDSDFQKYASALNILSMRSEPNRLTSDNIIGWYKRGKYNGRKQVYGKRRVSERMQIKKRMEYDL</sequence>